<sequence>MIKNIVFDMGRVLLDYDAVRVCWQYTDSSEDVELMSRELFFAEEWVLLDRGTITEEEALRRVQKRLPDERTREMARLCLAHWHEFNIEPKPGMRELVMQIKEAGCAVYLCSNASHRLRVFEKEIPGIEYFDGVLVSAEEKMLKPEPEIFRRLFEKFSILPEESFFIDDIQANIDGAAACGMKGYCFADGDVEKLREYLFSQVINKQVRTSPPPVN</sequence>
<dbReference type="InterPro" id="IPR023198">
    <property type="entry name" value="PGP-like_dom2"/>
</dbReference>
<dbReference type="PRINTS" id="PR00413">
    <property type="entry name" value="HADHALOGNASE"/>
</dbReference>
<dbReference type="CDD" id="cd02603">
    <property type="entry name" value="HAD_sEH-N_like"/>
    <property type="match status" value="1"/>
</dbReference>
<dbReference type="InterPro" id="IPR023214">
    <property type="entry name" value="HAD_sf"/>
</dbReference>
<dbReference type="AlphaFoldDB" id="A0AAW6ANQ6"/>
<dbReference type="Gene3D" id="1.10.150.240">
    <property type="entry name" value="Putative phosphatase, domain 2"/>
    <property type="match status" value="1"/>
</dbReference>
<evidence type="ECO:0000313" key="3">
    <source>
        <dbReference type="Proteomes" id="UP001203136"/>
    </source>
</evidence>
<organism evidence="1 3">
    <name type="scientific">Clostridium symbiosum</name>
    <name type="common">Bacteroides symbiosus</name>
    <dbReference type="NCBI Taxonomy" id="1512"/>
    <lineage>
        <taxon>Bacteria</taxon>
        <taxon>Bacillati</taxon>
        <taxon>Bacillota</taxon>
        <taxon>Clostridia</taxon>
        <taxon>Lachnospirales</taxon>
        <taxon>Lachnospiraceae</taxon>
        <taxon>Otoolea</taxon>
    </lineage>
</organism>
<evidence type="ECO:0000313" key="1">
    <source>
        <dbReference type="EMBL" id="MCK0086705.1"/>
    </source>
</evidence>
<dbReference type="RefSeq" id="WP_003499101.1">
    <property type="nucleotide sequence ID" value="NZ_BAABZD010000007.1"/>
</dbReference>
<gene>
    <name evidence="1" type="ORF">K5I21_12620</name>
    <name evidence="2" type="ORF">PM006_03415</name>
</gene>
<name>A0AAW6ANQ6_CLOSY</name>
<dbReference type="SFLD" id="SFLDS00003">
    <property type="entry name" value="Haloacid_Dehalogenase"/>
    <property type="match status" value="1"/>
</dbReference>
<comment type="caution">
    <text evidence="1">The sequence shown here is derived from an EMBL/GenBank/DDBJ whole genome shotgun (WGS) entry which is preliminary data.</text>
</comment>
<dbReference type="Gene3D" id="3.40.50.1000">
    <property type="entry name" value="HAD superfamily/HAD-like"/>
    <property type="match status" value="1"/>
</dbReference>
<evidence type="ECO:0000313" key="2">
    <source>
        <dbReference type="EMBL" id="MDB1999237.1"/>
    </source>
</evidence>
<dbReference type="InterPro" id="IPR006439">
    <property type="entry name" value="HAD-SF_hydro_IA"/>
</dbReference>
<accession>A0AAW6ANQ6</accession>
<dbReference type="EMBL" id="JAQLGM010000005">
    <property type="protein sequence ID" value="MDB1999237.1"/>
    <property type="molecule type" value="Genomic_DNA"/>
</dbReference>
<dbReference type="Pfam" id="PF00702">
    <property type="entry name" value="Hydrolase"/>
    <property type="match status" value="1"/>
</dbReference>
<dbReference type="InterPro" id="IPR036412">
    <property type="entry name" value="HAD-like_sf"/>
</dbReference>
<dbReference type="Proteomes" id="UP001300871">
    <property type="component" value="Unassembled WGS sequence"/>
</dbReference>
<protein>
    <submittedName>
        <fullName evidence="1">HAD family phosphatase</fullName>
    </submittedName>
</protein>
<dbReference type="SFLD" id="SFLDG01129">
    <property type="entry name" value="C1.5:_HAD__Beta-PGM__Phosphata"/>
    <property type="match status" value="1"/>
</dbReference>
<dbReference type="NCBIfam" id="TIGR01509">
    <property type="entry name" value="HAD-SF-IA-v3"/>
    <property type="match status" value="1"/>
</dbReference>
<dbReference type="PANTHER" id="PTHR43611">
    <property type="entry name" value="ALPHA-D-GLUCOSE 1-PHOSPHATE PHOSPHATASE"/>
    <property type="match status" value="1"/>
</dbReference>
<dbReference type="GeneID" id="57970107"/>
<dbReference type="SUPFAM" id="SSF56784">
    <property type="entry name" value="HAD-like"/>
    <property type="match status" value="1"/>
</dbReference>
<proteinExistence type="predicted"/>
<dbReference type="Proteomes" id="UP001203136">
    <property type="component" value="Unassembled WGS sequence"/>
</dbReference>
<dbReference type="PANTHER" id="PTHR43611:SF3">
    <property type="entry name" value="FLAVIN MONONUCLEOTIDE HYDROLASE 1, CHLOROPLATIC"/>
    <property type="match status" value="1"/>
</dbReference>
<reference evidence="1" key="1">
    <citation type="journal article" date="2022" name="Cell Host Microbe">
        <title>Colonization of the live biotherapeutic product VE303 and modulation of the microbiota and metabolites in healthy volunteers.</title>
        <authorList>
            <person name="Dsouza M."/>
            <person name="Menon R."/>
            <person name="Crossette E."/>
            <person name="Bhattarai S.K."/>
            <person name="Schneider J."/>
            <person name="Kim Y.G."/>
            <person name="Reddy S."/>
            <person name="Caballero S."/>
            <person name="Felix C."/>
            <person name="Cornacchione L."/>
            <person name="Hendrickson J."/>
            <person name="Watson A.R."/>
            <person name="Minot S.S."/>
            <person name="Greenfield N."/>
            <person name="Schopf L."/>
            <person name="Szabady R."/>
            <person name="Patarroyo J."/>
            <person name="Smith W."/>
            <person name="Harrison P."/>
            <person name="Kuijper E.J."/>
            <person name="Kelly C.P."/>
            <person name="Olle B."/>
            <person name="Bobilev D."/>
            <person name="Silber J.L."/>
            <person name="Bucci V."/>
            <person name="Roberts B."/>
            <person name="Faith J."/>
            <person name="Norman J.M."/>
        </authorList>
    </citation>
    <scope>NUCLEOTIDE SEQUENCE</scope>
    <source>
        <strain evidence="1">VE303-04</strain>
    </source>
</reference>
<dbReference type="EMBL" id="JAINVB010000001">
    <property type="protein sequence ID" value="MCK0086705.1"/>
    <property type="molecule type" value="Genomic_DNA"/>
</dbReference>
<reference evidence="2" key="2">
    <citation type="submission" date="2023-01" db="EMBL/GenBank/DDBJ databases">
        <title>Human gut microbiome strain richness.</title>
        <authorList>
            <person name="Chen-Liaw A."/>
        </authorList>
    </citation>
    <scope>NUCLEOTIDE SEQUENCE</scope>
    <source>
        <strain evidence="2">B1_m1001713B170214d0_201011</strain>
    </source>
</reference>